<dbReference type="Gene3D" id="3.90.730.10">
    <property type="entry name" value="Ribonuclease T2-like"/>
    <property type="match status" value="1"/>
</dbReference>
<keyword evidence="5" id="KW-1185">Reference proteome</keyword>
<dbReference type="GeneID" id="100907149"/>
<dbReference type="GO" id="GO:0006401">
    <property type="term" value="P:RNA catabolic process"/>
    <property type="evidence" value="ECO:0007669"/>
    <property type="project" value="TreeGrafter"/>
</dbReference>
<dbReference type="RefSeq" id="XP_003746238.1">
    <property type="nucleotide sequence ID" value="XM_003746190.1"/>
</dbReference>
<evidence type="ECO:0000256" key="1">
    <source>
        <dbReference type="ARBA" id="ARBA00007469"/>
    </source>
</evidence>
<accession>A0AAJ6QWL1</accession>
<comment type="similarity">
    <text evidence="1 4">Belongs to the RNase T2 family.</text>
</comment>
<dbReference type="InterPro" id="IPR001568">
    <property type="entry name" value="RNase_T2-like"/>
</dbReference>
<protein>
    <submittedName>
        <fullName evidence="6">Ribonuclease Phyb</fullName>
    </submittedName>
</protein>
<dbReference type="KEGG" id="goe:100907149"/>
<dbReference type="InterPro" id="IPR033130">
    <property type="entry name" value="RNase_T2_His_AS_2"/>
</dbReference>
<organism evidence="5 6">
    <name type="scientific">Galendromus occidentalis</name>
    <name type="common">western predatory mite</name>
    <dbReference type="NCBI Taxonomy" id="34638"/>
    <lineage>
        <taxon>Eukaryota</taxon>
        <taxon>Metazoa</taxon>
        <taxon>Ecdysozoa</taxon>
        <taxon>Arthropoda</taxon>
        <taxon>Chelicerata</taxon>
        <taxon>Arachnida</taxon>
        <taxon>Acari</taxon>
        <taxon>Parasitiformes</taxon>
        <taxon>Mesostigmata</taxon>
        <taxon>Gamasina</taxon>
        <taxon>Phytoseioidea</taxon>
        <taxon>Phytoseiidae</taxon>
        <taxon>Typhlodrominae</taxon>
        <taxon>Galendromus</taxon>
    </lineage>
</organism>
<dbReference type="GO" id="GO:0005576">
    <property type="term" value="C:extracellular region"/>
    <property type="evidence" value="ECO:0007669"/>
    <property type="project" value="TreeGrafter"/>
</dbReference>
<dbReference type="GO" id="GO:0003723">
    <property type="term" value="F:RNA binding"/>
    <property type="evidence" value="ECO:0007669"/>
    <property type="project" value="InterPro"/>
</dbReference>
<evidence type="ECO:0000256" key="2">
    <source>
        <dbReference type="ARBA" id="ARBA00023157"/>
    </source>
</evidence>
<keyword evidence="2" id="KW-1015">Disulfide bond</keyword>
<feature type="active site" evidence="3">
    <location>
        <position position="108"/>
    </location>
</feature>
<dbReference type="PANTHER" id="PTHR11240:SF22">
    <property type="entry name" value="RIBONUCLEASE T2"/>
    <property type="match status" value="1"/>
</dbReference>
<reference evidence="6" key="1">
    <citation type="submission" date="2025-08" db="UniProtKB">
        <authorList>
            <consortium name="RefSeq"/>
        </authorList>
    </citation>
    <scope>IDENTIFICATION</scope>
</reference>
<evidence type="ECO:0000256" key="4">
    <source>
        <dbReference type="RuleBase" id="RU004328"/>
    </source>
</evidence>
<evidence type="ECO:0000256" key="3">
    <source>
        <dbReference type="PIRSR" id="PIRSR633697-1"/>
    </source>
</evidence>
<sequence length="258" mass="29063">MRSFMKTASYVLALLSSAIGVYGFDFLVFAQQHPPGYCRSTFKQKCIADRINESFTVHGLWPSAKDDSIQNCDSRKFDVKDVQPIRSRLEKAWPSFRTNDPTVFWAHEWKKHGTCGLGSPNLAGIFNYFNTTLTLHDRFDLRESLRKNGITASSKTPYEINKIRKALARDVQGNVQLICDKAEGYSNPILTEVRLCLTENLEVLDCPFKKERCGKDLIFFLPQKQTASGGNKVGGLTVSNLMLPAALVVCTIIFHVNF</sequence>
<name>A0AAJ6QWL1_9ACAR</name>
<evidence type="ECO:0000313" key="6">
    <source>
        <dbReference type="RefSeq" id="XP_003746238.1"/>
    </source>
</evidence>
<evidence type="ECO:0000313" key="5">
    <source>
        <dbReference type="Proteomes" id="UP000694867"/>
    </source>
</evidence>
<dbReference type="CDD" id="cd01061">
    <property type="entry name" value="RNase_T2_euk"/>
    <property type="match status" value="1"/>
</dbReference>
<dbReference type="InterPro" id="IPR036430">
    <property type="entry name" value="RNase_T2-like_sf"/>
</dbReference>
<gene>
    <name evidence="6" type="primary">LOC100907149</name>
</gene>
<dbReference type="PROSITE" id="PS00530">
    <property type="entry name" value="RNASE_T2_1"/>
    <property type="match status" value="1"/>
</dbReference>
<dbReference type="GO" id="GO:0033897">
    <property type="term" value="F:ribonuclease T2 activity"/>
    <property type="evidence" value="ECO:0007669"/>
    <property type="project" value="InterPro"/>
</dbReference>
<dbReference type="InterPro" id="IPR018188">
    <property type="entry name" value="RNase_T2_His_AS_1"/>
</dbReference>
<dbReference type="InterPro" id="IPR033697">
    <property type="entry name" value="Ribonuclease_T2_eukaryotic"/>
</dbReference>
<dbReference type="Pfam" id="PF00445">
    <property type="entry name" value="Ribonuclease_T2"/>
    <property type="match status" value="1"/>
</dbReference>
<dbReference type="AlphaFoldDB" id="A0AAJ6QWL1"/>
<proteinExistence type="inferred from homology"/>
<feature type="active site" evidence="3">
    <location>
        <position position="112"/>
    </location>
</feature>
<dbReference type="PROSITE" id="PS00531">
    <property type="entry name" value="RNASE_T2_2"/>
    <property type="match status" value="1"/>
</dbReference>
<dbReference type="PANTHER" id="PTHR11240">
    <property type="entry name" value="RIBONUCLEASE T2"/>
    <property type="match status" value="1"/>
</dbReference>
<dbReference type="Proteomes" id="UP000694867">
    <property type="component" value="Unplaced"/>
</dbReference>
<feature type="active site" evidence="3">
    <location>
        <position position="58"/>
    </location>
</feature>
<dbReference type="SUPFAM" id="SSF55895">
    <property type="entry name" value="Ribonuclease Rh-like"/>
    <property type="match status" value="1"/>
</dbReference>